<dbReference type="Gene3D" id="3.20.20.70">
    <property type="entry name" value="Aldolase class I"/>
    <property type="match status" value="1"/>
</dbReference>
<dbReference type="InterPro" id="IPR001754">
    <property type="entry name" value="OMPdeCOase_dom"/>
</dbReference>
<evidence type="ECO:0000256" key="9">
    <source>
        <dbReference type="HAMAP-Rule" id="MF_01200"/>
    </source>
</evidence>
<comment type="catalytic activity">
    <reaction evidence="7 9 12">
        <text>orotidine 5'-phosphate + H(+) = UMP + CO2</text>
        <dbReference type="Rhea" id="RHEA:11596"/>
        <dbReference type="ChEBI" id="CHEBI:15378"/>
        <dbReference type="ChEBI" id="CHEBI:16526"/>
        <dbReference type="ChEBI" id="CHEBI:57538"/>
        <dbReference type="ChEBI" id="CHEBI:57865"/>
        <dbReference type="EC" id="4.1.1.23"/>
    </reaction>
</comment>
<evidence type="ECO:0000256" key="1">
    <source>
        <dbReference type="ARBA" id="ARBA00002356"/>
    </source>
</evidence>
<feature type="binding site" evidence="9 11">
    <location>
        <position position="8"/>
    </location>
    <ligand>
        <name>substrate</name>
    </ligand>
</feature>
<dbReference type="SUPFAM" id="SSF51366">
    <property type="entry name" value="Ribulose-phoshate binding barrel"/>
    <property type="match status" value="1"/>
</dbReference>
<dbReference type="PATRIC" id="fig|1423769.4.peg.1317"/>
<comment type="pathway">
    <text evidence="2 9 12">Pyrimidine metabolism; UMP biosynthesis via de novo pathway; UMP from orotate: step 2/2.</text>
</comment>
<evidence type="ECO:0000259" key="13">
    <source>
        <dbReference type="SMART" id="SM00934"/>
    </source>
</evidence>
<proteinExistence type="inferred from homology"/>
<evidence type="ECO:0000256" key="5">
    <source>
        <dbReference type="ARBA" id="ARBA00022975"/>
    </source>
</evidence>
<dbReference type="SMART" id="SM00934">
    <property type="entry name" value="OMPdecase"/>
    <property type="match status" value="1"/>
</dbReference>
<sequence length="239" mass="25817">MQPIIALDFPNKQHALDFISRFDASEPLFVKVGMELYYAEGPQIIRDLQALRPMNIFLDLKLHDIPHTVEMAAYQLGRLGVALTTAHAAGGREMLAAAKRGLLAGAKDAGCLPPRLLAITQLTSTDEAMLHDQLQIQGPVRESVKHLAALAQSAGADGVVASAQETQDIRQVVRPDFLIITPGIRPAGADIGDQKRVVTPAQAKQLGSSGIVVGRPITKADDPIKAYHQIQTEWSTDHD</sequence>
<dbReference type="OrthoDB" id="9806203at2"/>
<comment type="subunit">
    <text evidence="3 9">Homodimer.</text>
</comment>
<evidence type="ECO:0000256" key="3">
    <source>
        <dbReference type="ARBA" id="ARBA00011738"/>
    </source>
</evidence>
<dbReference type="GO" id="GO:0005829">
    <property type="term" value="C:cytosol"/>
    <property type="evidence" value="ECO:0007669"/>
    <property type="project" value="TreeGrafter"/>
</dbReference>
<evidence type="ECO:0000256" key="12">
    <source>
        <dbReference type="RuleBase" id="RU000512"/>
    </source>
</evidence>
<dbReference type="NCBIfam" id="TIGR01740">
    <property type="entry name" value="pyrF"/>
    <property type="match status" value="1"/>
</dbReference>
<accession>A0A0R1QHE3</accession>
<dbReference type="GO" id="GO:0004590">
    <property type="term" value="F:orotidine-5'-phosphate decarboxylase activity"/>
    <property type="evidence" value="ECO:0007669"/>
    <property type="project" value="UniProtKB-UniRule"/>
</dbReference>
<feature type="binding site" evidence="9 11">
    <location>
        <position position="123"/>
    </location>
    <ligand>
        <name>substrate</name>
    </ligand>
</feature>
<dbReference type="AlphaFoldDB" id="A0A0R1QHE3"/>
<evidence type="ECO:0000256" key="11">
    <source>
        <dbReference type="PIRSR" id="PIRSR614732-2"/>
    </source>
</evidence>
<dbReference type="Pfam" id="PF00215">
    <property type="entry name" value="OMPdecase"/>
    <property type="match status" value="1"/>
</dbReference>
<keyword evidence="15" id="KW-1185">Reference proteome</keyword>
<comment type="function">
    <text evidence="1 9">Catalyzes the decarboxylation of orotidine 5'-monophosphate (OMP) to uridine 5'-monophosphate (UMP).</text>
</comment>
<feature type="binding site" evidence="9 11">
    <location>
        <position position="185"/>
    </location>
    <ligand>
        <name>substrate</name>
    </ligand>
</feature>
<feature type="active site" description="For OMPdecase activity" evidence="10">
    <location>
        <position position="61"/>
    </location>
</feature>
<evidence type="ECO:0000313" key="15">
    <source>
        <dbReference type="Proteomes" id="UP000051790"/>
    </source>
</evidence>
<evidence type="ECO:0000256" key="4">
    <source>
        <dbReference type="ARBA" id="ARBA00022793"/>
    </source>
</evidence>
<dbReference type="InterPro" id="IPR011060">
    <property type="entry name" value="RibuloseP-bd_barrel"/>
</dbReference>
<dbReference type="RefSeq" id="WP_054716310.1">
    <property type="nucleotide sequence ID" value="NZ_AZEU01000164.1"/>
</dbReference>
<dbReference type="FunFam" id="3.20.20.70:FF:000015">
    <property type="entry name" value="Orotidine 5'-phosphate decarboxylase"/>
    <property type="match status" value="1"/>
</dbReference>
<dbReference type="GO" id="GO:0006207">
    <property type="term" value="P:'de novo' pyrimidine nucleobase biosynthetic process"/>
    <property type="evidence" value="ECO:0007669"/>
    <property type="project" value="InterPro"/>
</dbReference>
<dbReference type="UniPathway" id="UPA00070">
    <property type="reaction ID" value="UER00120"/>
</dbReference>
<keyword evidence="4 9" id="KW-0210">Decarboxylase</keyword>
<reference evidence="14 15" key="1">
    <citation type="journal article" date="2015" name="Genome Announc.">
        <title>Expanding the biotechnology potential of lactobacilli through comparative genomics of 213 strains and associated genera.</title>
        <authorList>
            <person name="Sun Z."/>
            <person name="Harris H.M."/>
            <person name="McCann A."/>
            <person name="Guo C."/>
            <person name="Argimon S."/>
            <person name="Zhang W."/>
            <person name="Yang X."/>
            <person name="Jeffery I.B."/>
            <person name="Cooney J.C."/>
            <person name="Kagawa T.F."/>
            <person name="Liu W."/>
            <person name="Song Y."/>
            <person name="Salvetti E."/>
            <person name="Wrobel A."/>
            <person name="Rasinkangas P."/>
            <person name="Parkhill J."/>
            <person name="Rea M.C."/>
            <person name="O'Sullivan O."/>
            <person name="Ritari J."/>
            <person name="Douillard F.P."/>
            <person name="Paul Ross R."/>
            <person name="Yang R."/>
            <person name="Briner A.E."/>
            <person name="Felis G.E."/>
            <person name="de Vos W.M."/>
            <person name="Barrangou R."/>
            <person name="Klaenhammer T.R."/>
            <person name="Caufield P.W."/>
            <person name="Cui Y."/>
            <person name="Zhang H."/>
            <person name="O'Toole P.W."/>
        </authorList>
    </citation>
    <scope>NUCLEOTIDE SEQUENCE [LARGE SCALE GENOMIC DNA]</scope>
    <source>
        <strain evidence="14 15">DSM 13343</strain>
    </source>
</reference>
<keyword evidence="5 9" id="KW-0665">Pyrimidine biosynthesis</keyword>
<dbReference type="EMBL" id="AZEU01000164">
    <property type="protein sequence ID" value="KRL44223.1"/>
    <property type="molecule type" value="Genomic_DNA"/>
</dbReference>
<feature type="binding site" evidence="9 11">
    <location>
        <position position="31"/>
    </location>
    <ligand>
        <name>substrate</name>
    </ligand>
</feature>
<protein>
    <recommendedName>
        <fullName evidence="9">Orotidine 5'-phosphate decarboxylase</fullName>
        <ecNumber evidence="9">4.1.1.23</ecNumber>
    </recommendedName>
    <alternativeName>
        <fullName evidence="9">OMP decarboxylase</fullName>
        <shortName evidence="9">OMPDCase</shortName>
        <shortName evidence="9">OMPdecase</shortName>
    </alternativeName>
</protein>
<feature type="active site" description="Proton donor" evidence="9">
    <location>
        <position position="61"/>
    </location>
</feature>
<dbReference type="InterPro" id="IPR013785">
    <property type="entry name" value="Aldolase_TIM"/>
</dbReference>
<feature type="active site" description="For OMPdecase activity" evidence="10">
    <location>
        <position position="64"/>
    </location>
</feature>
<dbReference type="InterPro" id="IPR014732">
    <property type="entry name" value="OMPdecase"/>
</dbReference>
<evidence type="ECO:0000256" key="8">
    <source>
        <dbReference type="ARBA" id="ARBA00061012"/>
    </source>
</evidence>
<dbReference type="PANTHER" id="PTHR32119:SF2">
    <property type="entry name" value="OROTIDINE 5'-PHOSPHATE DECARBOXYLASE"/>
    <property type="match status" value="1"/>
</dbReference>
<evidence type="ECO:0000256" key="10">
    <source>
        <dbReference type="PIRSR" id="PIRSR614732-1"/>
    </source>
</evidence>
<comment type="similarity">
    <text evidence="8 9">Belongs to the OMP decarboxylase family. Type 1 subfamily.</text>
</comment>
<name>A0A0R1QHE3_9LACO</name>
<dbReference type="EC" id="4.1.1.23" evidence="9"/>
<comment type="caution">
    <text evidence="14">The sequence shown here is derived from an EMBL/GenBank/DDBJ whole genome shotgun (WGS) entry which is preliminary data.</text>
</comment>
<dbReference type="PROSITE" id="PS00156">
    <property type="entry name" value="OMPDECASE"/>
    <property type="match status" value="1"/>
</dbReference>
<evidence type="ECO:0000256" key="7">
    <source>
        <dbReference type="ARBA" id="ARBA00049157"/>
    </source>
</evidence>
<feature type="binding site" evidence="9 11">
    <location>
        <position position="194"/>
    </location>
    <ligand>
        <name>substrate</name>
    </ligand>
</feature>
<evidence type="ECO:0000256" key="2">
    <source>
        <dbReference type="ARBA" id="ARBA00004861"/>
    </source>
</evidence>
<evidence type="ECO:0000313" key="14">
    <source>
        <dbReference type="EMBL" id="KRL44223.1"/>
    </source>
</evidence>
<keyword evidence="6 9" id="KW-0456">Lyase</keyword>
<dbReference type="CDD" id="cd04725">
    <property type="entry name" value="OMP_decarboxylase_like"/>
    <property type="match status" value="1"/>
</dbReference>
<feature type="binding site" evidence="9 11">
    <location>
        <position position="214"/>
    </location>
    <ligand>
        <name>substrate</name>
    </ligand>
</feature>
<dbReference type="NCBIfam" id="NF001273">
    <property type="entry name" value="PRK00230.1"/>
    <property type="match status" value="1"/>
</dbReference>
<dbReference type="PANTHER" id="PTHR32119">
    <property type="entry name" value="OROTIDINE 5'-PHOSPHATE DECARBOXYLASE"/>
    <property type="match status" value="1"/>
</dbReference>
<feature type="binding site" evidence="9">
    <location>
        <begin position="59"/>
        <end position="68"/>
    </location>
    <ligand>
        <name>substrate</name>
    </ligand>
</feature>
<feature type="active site" description="For OMPdecase activity" evidence="10">
    <location>
        <position position="59"/>
    </location>
</feature>
<gene>
    <name evidence="9" type="primary">pyrF</name>
    <name evidence="14" type="ORF">FD01_GL001218</name>
</gene>
<dbReference type="InterPro" id="IPR018089">
    <property type="entry name" value="OMPdecase_AS"/>
</dbReference>
<organism evidence="14 15">
    <name type="scientific">Lacticaseibacillus manihotivorans DSM 13343 = JCM 12514</name>
    <dbReference type="NCBI Taxonomy" id="1423769"/>
    <lineage>
        <taxon>Bacteria</taxon>
        <taxon>Bacillati</taxon>
        <taxon>Bacillota</taxon>
        <taxon>Bacilli</taxon>
        <taxon>Lactobacillales</taxon>
        <taxon>Lactobacillaceae</taxon>
        <taxon>Lacticaseibacillus</taxon>
    </lineage>
</organism>
<dbReference type="Proteomes" id="UP000051790">
    <property type="component" value="Unassembled WGS sequence"/>
</dbReference>
<dbReference type="HAMAP" id="MF_01200_B">
    <property type="entry name" value="OMPdecase_type1_B"/>
    <property type="match status" value="1"/>
</dbReference>
<dbReference type="GO" id="GO:0044205">
    <property type="term" value="P:'de novo' UMP biosynthetic process"/>
    <property type="evidence" value="ECO:0007669"/>
    <property type="project" value="UniProtKB-UniRule"/>
</dbReference>
<feature type="binding site" evidence="9 11">
    <location>
        <position position="215"/>
    </location>
    <ligand>
        <name>substrate</name>
    </ligand>
</feature>
<evidence type="ECO:0000256" key="6">
    <source>
        <dbReference type="ARBA" id="ARBA00023239"/>
    </source>
</evidence>
<feature type="domain" description="Orotidine 5'-phosphate decarboxylase" evidence="13">
    <location>
        <begin position="2"/>
        <end position="230"/>
    </location>
</feature>
<dbReference type="InterPro" id="IPR047596">
    <property type="entry name" value="OMPdecase_bac"/>
</dbReference>